<sequence>MAAEGLFGSHKHRAERRRRRVDIDSDNRLKEEGRHLKEGPADVRDEAGRLKAFLRRRAAGSVPPLFNGAIDAPSGSLCVRLLLLVKATSGTRTGRRLSQGCLDGRGARRDASP</sequence>
<proteinExistence type="predicted"/>
<dbReference type="AlphaFoldDB" id="A0A914VM77"/>
<reference evidence="3" key="1">
    <citation type="submission" date="2022-11" db="UniProtKB">
        <authorList>
            <consortium name="WormBaseParasite"/>
        </authorList>
    </citation>
    <scope>IDENTIFICATION</scope>
</reference>
<feature type="region of interest" description="Disordered" evidence="1">
    <location>
        <begin position="1"/>
        <end position="42"/>
    </location>
</feature>
<feature type="region of interest" description="Disordered" evidence="1">
    <location>
        <begin position="94"/>
        <end position="113"/>
    </location>
</feature>
<evidence type="ECO:0000313" key="2">
    <source>
        <dbReference type="Proteomes" id="UP000887566"/>
    </source>
</evidence>
<evidence type="ECO:0000256" key="1">
    <source>
        <dbReference type="SAM" id="MobiDB-lite"/>
    </source>
</evidence>
<organism evidence="2 3">
    <name type="scientific">Plectus sambesii</name>
    <dbReference type="NCBI Taxonomy" id="2011161"/>
    <lineage>
        <taxon>Eukaryota</taxon>
        <taxon>Metazoa</taxon>
        <taxon>Ecdysozoa</taxon>
        <taxon>Nematoda</taxon>
        <taxon>Chromadorea</taxon>
        <taxon>Plectida</taxon>
        <taxon>Plectina</taxon>
        <taxon>Plectoidea</taxon>
        <taxon>Plectidae</taxon>
        <taxon>Plectus</taxon>
    </lineage>
</organism>
<accession>A0A914VM77</accession>
<evidence type="ECO:0000313" key="3">
    <source>
        <dbReference type="WBParaSite" id="PSAMB.scaffold2149size25036.g16590.t1"/>
    </source>
</evidence>
<name>A0A914VM77_9BILA</name>
<feature type="compositionally biased region" description="Basic and acidic residues" evidence="1">
    <location>
        <begin position="21"/>
        <end position="42"/>
    </location>
</feature>
<dbReference type="Proteomes" id="UP000887566">
    <property type="component" value="Unplaced"/>
</dbReference>
<protein>
    <submittedName>
        <fullName evidence="3">IBB domain-containing protein</fullName>
    </submittedName>
</protein>
<dbReference type="WBParaSite" id="PSAMB.scaffold2149size25036.g16590.t1">
    <property type="protein sequence ID" value="PSAMB.scaffold2149size25036.g16590.t1"/>
    <property type="gene ID" value="PSAMB.scaffold2149size25036.g16590"/>
</dbReference>
<keyword evidence="2" id="KW-1185">Reference proteome</keyword>
<feature type="compositionally biased region" description="Basic residues" evidence="1">
    <location>
        <begin position="9"/>
        <end position="20"/>
    </location>
</feature>